<dbReference type="SMART" id="SM01324">
    <property type="entry name" value="YARHG"/>
    <property type="match status" value="1"/>
</dbReference>
<sequence length="210" mass="23134">MQERRVRNSARWKRHLAHMLRFVSTSSSAALALCAVLSAPAAAATVCEDLWFARNAAFDEAGYCFRSPLGQAVFDNRDCTDNVPRVSESLVDHIARIRDREAELRCSVNTNRTELDVPMLARRLELMVQPLMSETESLCIGYIGPSVPLRTAPETDAVVIGNIEPGDSVLSAHEDMDGWAFASEVKRVGETETILGWHDASLETCEARAG</sequence>
<dbReference type="AlphaFoldDB" id="A0A6P1SY64"/>
<dbReference type="EMBL" id="CP046620">
    <property type="protein sequence ID" value="QHQ35624.1"/>
    <property type="molecule type" value="Genomic_DNA"/>
</dbReference>
<keyword evidence="4" id="KW-1185">Reference proteome</keyword>
<dbReference type="KEGG" id="amaq:GO499_10760"/>
<gene>
    <name evidence="3" type="ORF">GO499_10760</name>
</gene>
<feature type="domain" description="YARHG" evidence="2">
    <location>
        <begin position="26"/>
        <end position="102"/>
    </location>
</feature>
<organism evidence="3 4">
    <name type="scientific">Algicella marina</name>
    <dbReference type="NCBI Taxonomy" id="2683284"/>
    <lineage>
        <taxon>Bacteria</taxon>
        <taxon>Pseudomonadati</taxon>
        <taxon>Pseudomonadota</taxon>
        <taxon>Alphaproteobacteria</taxon>
        <taxon>Rhodobacterales</taxon>
        <taxon>Paracoccaceae</taxon>
        <taxon>Algicella</taxon>
    </lineage>
</organism>
<evidence type="ECO:0000313" key="3">
    <source>
        <dbReference type="EMBL" id="QHQ35624.1"/>
    </source>
</evidence>
<evidence type="ECO:0000256" key="1">
    <source>
        <dbReference type="SAM" id="SignalP"/>
    </source>
</evidence>
<accession>A0A6P1SY64</accession>
<feature type="signal peptide" evidence="1">
    <location>
        <begin position="1"/>
        <end position="29"/>
    </location>
</feature>
<keyword evidence="1" id="KW-0732">Signal</keyword>
<dbReference type="InterPro" id="IPR025582">
    <property type="entry name" value="YARHG_dom"/>
</dbReference>
<evidence type="ECO:0000259" key="2">
    <source>
        <dbReference type="SMART" id="SM01324"/>
    </source>
</evidence>
<evidence type="ECO:0000313" key="4">
    <source>
        <dbReference type="Proteomes" id="UP000464495"/>
    </source>
</evidence>
<reference evidence="3 4" key="1">
    <citation type="submission" date="2019-12" db="EMBL/GenBank/DDBJ databases">
        <title>Complete genome sequence of Algicella marina strain 9Alg 56(T) isolated from the red alga Tichocarpus crinitus.</title>
        <authorList>
            <person name="Kim S.-G."/>
            <person name="Nedashkovskaya O.I."/>
        </authorList>
    </citation>
    <scope>NUCLEOTIDE SEQUENCE [LARGE SCALE GENOMIC DNA]</scope>
    <source>
        <strain evidence="3 4">9Alg 56</strain>
    </source>
</reference>
<dbReference type="Pfam" id="PF13308">
    <property type="entry name" value="YARHG"/>
    <property type="match status" value="1"/>
</dbReference>
<dbReference type="Proteomes" id="UP000464495">
    <property type="component" value="Chromosome"/>
</dbReference>
<dbReference type="Pfam" id="PF14627">
    <property type="entry name" value="DUF4453"/>
    <property type="match status" value="1"/>
</dbReference>
<protein>
    <submittedName>
        <fullName evidence="3">DUF4453 domain-containing protein</fullName>
    </submittedName>
</protein>
<proteinExistence type="predicted"/>
<feature type="chain" id="PRO_5026854183" evidence="1">
    <location>
        <begin position="30"/>
        <end position="210"/>
    </location>
</feature>
<name>A0A6P1SY64_9RHOB</name>
<dbReference type="InterPro" id="IPR027920">
    <property type="entry name" value="DUF4453"/>
</dbReference>